<keyword evidence="2" id="KW-0175">Coiled coil</keyword>
<organism evidence="6 7">
    <name type="scientific">Spongiibacter thalassae</name>
    <dbReference type="NCBI Taxonomy" id="2721624"/>
    <lineage>
        <taxon>Bacteria</taxon>
        <taxon>Pseudomonadati</taxon>
        <taxon>Pseudomonadota</taxon>
        <taxon>Gammaproteobacteria</taxon>
        <taxon>Cellvibrionales</taxon>
        <taxon>Spongiibacteraceae</taxon>
        <taxon>Spongiibacter</taxon>
    </lineage>
</organism>
<dbReference type="InterPro" id="IPR058792">
    <property type="entry name" value="Beta-barrel_RND_2"/>
</dbReference>
<dbReference type="Gene3D" id="2.40.30.170">
    <property type="match status" value="1"/>
</dbReference>
<feature type="region of interest" description="Disordered" evidence="3">
    <location>
        <begin position="426"/>
        <end position="475"/>
    </location>
</feature>
<reference evidence="6 7" key="1">
    <citation type="submission" date="2020-04" db="EMBL/GenBank/DDBJ databases">
        <authorList>
            <person name="Yoon J."/>
        </authorList>
    </citation>
    <scope>NUCLEOTIDE SEQUENCE [LARGE SCALE GENOMIC DNA]</scope>
    <source>
        <strain evidence="6 7">KMU-166</strain>
    </source>
</reference>
<evidence type="ECO:0000256" key="3">
    <source>
        <dbReference type="SAM" id="MobiDB-lite"/>
    </source>
</evidence>
<keyword evidence="4" id="KW-0812">Transmembrane</keyword>
<feature type="transmembrane region" description="Helical" evidence="4">
    <location>
        <begin position="286"/>
        <end position="306"/>
    </location>
</feature>
<keyword evidence="4" id="KW-1133">Transmembrane helix</keyword>
<gene>
    <name evidence="6" type="ORF">HCU74_17475</name>
</gene>
<dbReference type="RefSeq" id="WP_168451726.1">
    <property type="nucleotide sequence ID" value="NZ_JAAWWK010000007.1"/>
</dbReference>
<dbReference type="SUPFAM" id="SSF111369">
    <property type="entry name" value="HlyD-like secretion proteins"/>
    <property type="match status" value="2"/>
</dbReference>
<comment type="caution">
    <text evidence="6">The sequence shown here is derived from an EMBL/GenBank/DDBJ whole genome shotgun (WGS) entry which is preliminary data.</text>
</comment>
<feature type="domain" description="CusB-like beta-barrel" evidence="5">
    <location>
        <begin position="714"/>
        <end position="791"/>
    </location>
</feature>
<dbReference type="InterPro" id="IPR050465">
    <property type="entry name" value="UPF0194_transport"/>
</dbReference>
<feature type="transmembrane region" description="Helical" evidence="4">
    <location>
        <begin position="229"/>
        <end position="250"/>
    </location>
</feature>
<dbReference type="EMBL" id="JAAWWK010000007">
    <property type="protein sequence ID" value="NKI19201.1"/>
    <property type="molecule type" value="Genomic_DNA"/>
</dbReference>
<protein>
    <submittedName>
        <fullName evidence="6">HlyD family efflux transporter periplasmic adaptor subunit</fullName>
    </submittedName>
</protein>
<feature type="compositionally biased region" description="Polar residues" evidence="3">
    <location>
        <begin position="426"/>
        <end position="435"/>
    </location>
</feature>
<evidence type="ECO:0000313" key="7">
    <source>
        <dbReference type="Proteomes" id="UP000765845"/>
    </source>
</evidence>
<name>A0ABX1GJX2_9GAMM</name>
<dbReference type="Pfam" id="PF25954">
    <property type="entry name" value="Beta-barrel_RND_2"/>
    <property type="match status" value="1"/>
</dbReference>
<feature type="compositionally biased region" description="Basic and acidic residues" evidence="3">
    <location>
        <begin position="464"/>
        <end position="475"/>
    </location>
</feature>
<evidence type="ECO:0000259" key="5">
    <source>
        <dbReference type="Pfam" id="PF25954"/>
    </source>
</evidence>
<keyword evidence="7" id="KW-1185">Reference proteome</keyword>
<evidence type="ECO:0000256" key="4">
    <source>
        <dbReference type="SAM" id="Phobius"/>
    </source>
</evidence>
<feature type="transmembrane region" description="Helical" evidence="4">
    <location>
        <begin position="391"/>
        <end position="408"/>
    </location>
</feature>
<dbReference type="PANTHER" id="PTHR32347">
    <property type="entry name" value="EFFLUX SYSTEM COMPONENT YKNX-RELATED"/>
    <property type="match status" value="1"/>
</dbReference>
<dbReference type="Proteomes" id="UP000765845">
    <property type="component" value="Unassembled WGS sequence"/>
</dbReference>
<feature type="transmembrane region" description="Helical" evidence="4">
    <location>
        <begin position="189"/>
        <end position="209"/>
    </location>
</feature>
<dbReference type="Gene3D" id="2.40.50.100">
    <property type="match status" value="1"/>
</dbReference>
<evidence type="ECO:0000256" key="1">
    <source>
        <dbReference type="ARBA" id="ARBA00004196"/>
    </source>
</evidence>
<sequence>MTVAGSVAETQGAQEEAAAALRLALTTPRLRSDLIIARTDTAGQQRYTIKVPDTEQYFQLGEDEYRIICLMDGSRNISALMAACEQELGLEIAARPLWEFVKILNKSHCLVVPGAATQTKKQKPLSSSLKNAFYINKHVFNPDRMLDYLEPRLRFLFTPGFLILVAVAFVVSVGIILSHTDRFIFELSSLGSVSGFISLYFAAAVVTALHEIAHGLTCKHFGGRVPSMGALLILLTFPCFYTDVSDAWLFENKRQRIWVTAAGVIFESFLWSAATLLWLVTETDALIHQICLGVMISSAMGMLLSANPLLKFDGYYLISDALEIPNLRSKSMAYTSIYLGTFFGGSAGQLPRVSPREKRIFLIYGCAVILFTIFILGNVVLLLSGVAVEELGAVFLLPVAYVFWLLLGPTFKGIWAGMTLAKQGETGTDNATEAQATAPVAREQAEDSVVPGASTESAPQTAGSERDGNTTPPERRHTGKLLLVLVLVALVASYFVEGTIEVSGQAQLKPVAAQSIEPSIHGLIREIYVREGSVVAEGDPLLKIDDESLLAEIKSAEASLLSARKELILLENGTRPEVIAAKRGELSILRADVTYYKDAYERLLRLPDSVARTTILQAKHNWESAIKRVAVSRDELALLRAGTPTEEIEAKRAAILSLEAGLEKLKQDLRNTEVFAPISGVVVTREPENLIGKYTAQGSAVLEIEHSGAFKARIQIKERDIAEIAIGQPVRLKVYGYPGKQFNGRIEHISTTVQSATIDSLVVPAIEVEASMEDPEGLLKTGMNGIARIKGNQYSYLELVFRKIIHWFRIEFWI</sequence>
<feature type="transmembrane region" description="Helical" evidence="4">
    <location>
        <begin position="257"/>
        <end position="280"/>
    </location>
</feature>
<evidence type="ECO:0000313" key="6">
    <source>
        <dbReference type="EMBL" id="NKI19201.1"/>
    </source>
</evidence>
<comment type="subcellular location">
    <subcellularLocation>
        <location evidence="1">Cell envelope</location>
    </subcellularLocation>
</comment>
<feature type="compositionally biased region" description="Polar residues" evidence="3">
    <location>
        <begin position="454"/>
        <end position="463"/>
    </location>
</feature>
<accession>A0ABX1GJX2</accession>
<feature type="transmembrane region" description="Helical" evidence="4">
    <location>
        <begin position="361"/>
        <end position="385"/>
    </location>
</feature>
<dbReference type="PANTHER" id="PTHR32347:SF23">
    <property type="entry name" value="BLL5650 PROTEIN"/>
    <property type="match status" value="1"/>
</dbReference>
<feature type="transmembrane region" description="Helical" evidence="4">
    <location>
        <begin position="481"/>
        <end position="500"/>
    </location>
</feature>
<feature type="transmembrane region" description="Helical" evidence="4">
    <location>
        <begin position="155"/>
        <end position="177"/>
    </location>
</feature>
<evidence type="ECO:0000256" key="2">
    <source>
        <dbReference type="ARBA" id="ARBA00023054"/>
    </source>
</evidence>
<keyword evidence="4" id="KW-0472">Membrane</keyword>
<proteinExistence type="predicted"/>